<comment type="caution">
    <text evidence="2">The sequence shown here is derived from an EMBL/GenBank/DDBJ whole genome shotgun (WGS) entry which is preliminary data.</text>
</comment>
<evidence type="ECO:0000313" key="2">
    <source>
        <dbReference type="EMBL" id="KAF2716815.1"/>
    </source>
</evidence>
<gene>
    <name evidence="2" type="ORF">K431DRAFT_170342</name>
</gene>
<dbReference type="Gene3D" id="3.40.50.720">
    <property type="entry name" value="NAD(P)-binding Rossmann-like Domain"/>
    <property type="match status" value="1"/>
</dbReference>
<dbReference type="Proteomes" id="UP000799441">
    <property type="component" value="Unassembled WGS sequence"/>
</dbReference>
<dbReference type="EMBL" id="MU003861">
    <property type="protein sequence ID" value="KAF2716815.1"/>
    <property type="molecule type" value="Genomic_DNA"/>
</dbReference>
<organism evidence="2 3">
    <name type="scientific">Polychaeton citri CBS 116435</name>
    <dbReference type="NCBI Taxonomy" id="1314669"/>
    <lineage>
        <taxon>Eukaryota</taxon>
        <taxon>Fungi</taxon>
        <taxon>Dikarya</taxon>
        <taxon>Ascomycota</taxon>
        <taxon>Pezizomycotina</taxon>
        <taxon>Dothideomycetes</taxon>
        <taxon>Dothideomycetidae</taxon>
        <taxon>Capnodiales</taxon>
        <taxon>Capnodiaceae</taxon>
        <taxon>Polychaeton</taxon>
    </lineage>
</organism>
<feature type="chain" id="PRO_5040223353" description="Alcohol dehydrogenase-like C-terminal domain-containing protein" evidence="1">
    <location>
        <begin position="24"/>
        <end position="108"/>
    </location>
</feature>
<accession>A0A9P4PZR3</accession>
<evidence type="ECO:0000313" key="3">
    <source>
        <dbReference type="Proteomes" id="UP000799441"/>
    </source>
</evidence>
<evidence type="ECO:0008006" key="4">
    <source>
        <dbReference type="Google" id="ProtNLM"/>
    </source>
</evidence>
<protein>
    <recommendedName>
        <fullName evidence="4">Alcohol dehydrogenase-like C-terminal domain-containing protein</fullName>
    </recommendedName>
</protein>
<keyword evidence="3" id="KW-1185">Reference proteome</keyword>
<feature type="signal peptide" evidence="1">
    <location>
        <begin position="1"/>
        <end position="23"/>
    </location>
</feature>
<keyword evidence="1" id="KW-0732">Signal</keyword>
<sequence length="108" mass="12212">MRASCRSHSIPLLLVFLSQRRMAILVYPCLLLNRCHRTIVVWVGFSSDGVLATQLAVASGAKVVTTASEHIFDLCNMCGATEVRRSIFTCFLHRLVCYKLSAIKRRRR</sequence>
<evidence type="ECO:0000256" key="1">
    <source>
        <dbReference type="SAM" id="SignalP"/>
    </source>
</evidence>
<reference evidence="2" key="1">
    <citation type="journal article" date="2020" name="Stud. Mycol.">
        <title>101 Dothideomycetes genomes: a test case for predicting lifestyles and emergence of pathogens.</title>
        <authorList>
            <person name="Haridas S."/>
            <person name="Albert R."/>
            <person name="Binder M."/>
            <person name="Bloem J."/>
            <person name="Labutti K."/>
            <person name="Salamov A."/>
            <person name="Andreopoulos B."/>
            <person name="Baker S."/>
            <person name="Barry K."/>
            <person name="Bills G."/>
            <person name="Bluhm B."/>
            <person name="Cannon C."/>
            <person name="Castanera R."/>
            <person name="Culley D."/>
            <person name="Daum C."/>
            <person name="Ezra D."/>
            <person name="Gonzalez J."/>
            <person name="Henrissat B."/>
            <person name="Kuo A."/>
            <person name="Liang C."/>
            <person name="Lipzen A."/>
            <person name="Lutzoni F."/>
            <person name="Magnuson J."/>
            <person name="Mondo S."/>
            <person name="Nolan M."/>
            <person name="Ohm R."/>
            <person name="Pangilinan J."/>
            <person name="Park H.-J."/>
            <person name="Ramirez L."/>
            <person name="Alfaro M."/>
            <person name="Sun H."/>
            <person name="Tritt A."/>
            <person name="Yoshinaga Y."/>
            <person name="Zwiers L.-H."/>
            <person name="Turgeon B."/>
            <person name="Goodwin S."/>
            <person name="Spatafora J."/>
            <person name="Crous P."/>
            <person name="Grigoriev I."/>
        </authorList>
    </citation>
    <scope>NUCLEOTIDE SEQUENCE</scope>
    <source>
        <strain evidence="2">CBS 116435</strain>
    </source>
</reference>
<name>A0A9P4PZR3_9PEZI</name>
<proteinExistence type="predicted"/>
<dbReference type="OrthoDB" id="48317at2759"/>
<dbReference type="AlphaFoldDB" id="A0A9P4PZR3"/>